<dbReference type="InterPro" id="IPR001789">
    <property type="entry name" value="Sig_transdc_resp-reg_receiver"/>
</dbReference>
<evidence type="ECO:0000259" key="6">
    <source>
        <dbReference type="PROSITE" id="PS50109"/>
    </source>
</evidence>
<evidence type="ECO:0000259" key="7">
    <source>
        <dbReference type="PROSITE" id="PS50110"/>
    </source>
</evidence>
<evidence type="ECO:0000259" key="9">
    <source>
        <dbReference type="PROSITE" id="PS50113"/>
    </source>
</evidence>
<feature type="modified residue" description="4-aspartylphosphate" evidence="4">
    <location>
        <position position="564"/>
    </location>
</feature>
<proteinExistence type="predicted"/>
<dbReference type="NCBIfam" id="TIGR00229">
    <property type="entry name" value="sensory_box"/>
    <property type="match status" value="1"/>
</dbReference>
<dbReference type="InterPro" id="IPR003661">
    <property type="entry name" value="HisK_dim/P_dom"/>
</dbReference>
<dbReference type="InterPro" id="IPR001610">
    <property type="entry name" value="PAC"/>
</dbReference>
<protein>
    <recommendedName>
        <fullName evidence="2">histidine kinase</fullName>
        <ecNumber evidence="2">2.7.13.3</ecNumber>
    </recommendedName>
</protein>
<dbReference type="InterPro" id="IPR004358">
    <property type="entry name" value="Sig_transdc_His_kin-like_C"/>
</dbReference>
<evidence type="ECO:0000259" key="8">
    <source>
        <dbReference type="PROSITE" id="PS50112"/>
    </source>
</evidence>
<dbReference type="CDD" id="cd00130">
    <property type="entry name" value="PAS"/>
    <property type="match status" value="1"/>
</dbReference>
<dbReference type="InterPro" id="IPR035965">
    <property type="entry name" value="PAS-like_dom_sf"/>
</dbReference>
<dbReference type="PROSITE" id="PS50113">
    <property type="entry name" value="PAC"/>
    <property type="match status" value="1"/>
</dbReference>
<dbReference type="InterPro" id="IPR036097">
    <property type="entry name" value="HisK_dim/P_sf"/>
</dbReference>
<dbReference type="InterPro" id="IPR000700">
    <property type="entry name" value="PAS-assoc_C"/>
</dbReference>
<dbReference type="Gene3D" id="3.30.565.10">
    <property type="entry name" value="Histidine kinase-like ATPase, C-terminal domain"/>
    <property type="match status" value="1"/>
</dbReference>
<sequence>MWTVLLSHLTPVLVAWSEFFGGLVDRELSIHSGFGAMAVPVGSCLFVFFSIREMLRADTGPEISAPLCIESGGEGAGQNGLSYSVGSDKNDGDPKRQEGVSQREAELEKKVAELEAQLEERKQVEIALRDSEWKFRTLVENLNIGVFRNTVEGGRIVQTNTAMAKIFGYDSVQDFYGISVTELYLDMVDRQKFLEEMRTNGFVKDRLIAMRKKDGTPIWCSVTAVAHYDSEGRMECSDGVLEDVTERKRLEEQLRHSQKMEAIGTLTGGIAHDFNNMLTAILGYANLLKLKVVEDPILNNYVEQILTSSEKAAHLTKSLLAFSRKQIINPRPVNLNEVVSGVEKLLMRVIGEDIEFKTILADRDLVVMADSGQMEQILLNLATNARDAMDDGGRLIIETSLAGVIPQRGGLPNTLEPGNYAVISVSDTGGGMDEAMCQRIFEPFYTTKEMGRGTGLGLSIVYGIIRQHRGDIQVYSEPGAGTTFKIYLPIAEQSAGISDEAMVETPLVGGNETILVAEDNDDVRNLMCSMLQQFGYTVIEAVDGEDAVEKFSRHIDEVDLLLLDVVMPRMNGKECLDKIRAMNDRVPVIFSSGYTADIIHAKGIHEEGAGFIQKPVQPQAMLSLIREILQDAG</sequence>
<dbReference type="GO" id="GO:0000155">
    <property type="term" value="F:phosphorelay sensor kinase activity"/>
    <property type="evidence" value="ECO:0007669"/>
    <property type="project" value="InterPro"/>
</dbReference>
<evidence type="ECO:0000256" key="1">
    <source>
        <dbReference type="ARBA" id="ARBA00000085"/>
    </source>
</evidence>
<dbReference type="CDD" id="cd00082">
    <property type="entry name" value="HisKA"/>
    <property type="match status" value="1"/>
</dbReference>
<dbReference type="STRING" id="1121416.SAMN02745220_02078"/>
<dbReference type="Pfam" id="PF13426">
    <property type="entry name" value="PAS_9"/>
    <property type="match status" value="1"/>
</dbReference>
<feature type="domain" description="Histidine kinase" evidence="6">
    <location>
        <begin position="269"/>
        <end position="492"/>
    </location>
</feature>
<dbReference type="SMART" id="SM00448">
    <property type="entry name" value="REC"/>
    <property type="match status" value="1"/>
</dbReference>
<dbReference type="CDD" id="cd00156">
    <property type="entry name" value="REC"/>
    <property type="match status" value="1"/>
</dbReference>
<evidence type="ECO:0000313" key="10">
    <source>
        <dbReference type="EMBL" id="SHO47972.1"/>
    </source>
</evidence>
<keyword evidence="11" id="KW-1185">Reference proteome</keyword>
<dbReference type="SMART" id="SM00388">
    <property type="entry name" value="HisKA"/>
    <property type="match status" value="1"/>
</dbReference>
<feature type="compositionally biased region" description="Basic and acidic residues" evidence="5">
    <location>
        <begin position="88"/>
        <end position="104"/>
    </location>
</feature>
<dbReference type="InterPro" id="IPR003594">
    <property type="entry name" value="HATPase_dom"/>
</dbReference>
<accession>A0A1M7Y5X9</accession>
<evidence type="ECO:0000256" key="5">
    <source>
        <dbReference type="SAM" id="MobiDB-lite"/>
    </source>
</evidence>
<dbReference type="SUPFAM" id="SSF52172">
    <property type="entry name" value="CheY-like"/>
    <property type="match status" value="1"/>
</dbReference>
<dbReference type="EMBL" id="FRFE01000008">
    <property type="protein sequence ID" value="SHO47972.1"/>
    <property type="molecule type" value="Genomic_DNA"/>
</dbReference>
<name>A0A1M7Y5X9_9BACT</name>
<evidence type="ECO:0000256" key="3">
    <source>
        <dbReference type="ARBA" id="ARBA00022553"/>
    </source>
</evidence>
<gene>
    <name evidence="10" type="ORF">SAMN02745220_02078</name>
</gene>
<dbReference type="PROSITE" id="PS50109">
    <property type="entry name" value="HIS_KIN"/>
    <property type="match status" value="1"/>
</dbReference>
<dbReference type="SMART" id="SM00086">
    <property type="entry name" value="PAC"/>
    <property type="match status" value="1"/>
</dbReference>
<feature type="domain" description="PAC" evidence="9">
    <location>
        <begin position="204"/>
        <end position="256"/>
    </location>
</feature>
<dbReference type="PROSITE" id="PS50112">
    <property type="entry name" value="PAS"/>
    <property type="match status" value="1"/>
</dbReference>
<dbReference type="Pfam" id="PF00072">
    <property type="entry name" value="Response_reg"/>
    <property type="match status" value="1"/>
</dbReference>
<dbReference type="Pfam" id="PF00512">
    <property type="entry name" value="HisKA"/>
    <property type="match status" value="1"/>
</dbReference>
<dbReference type="InterPro" id="IPR005467">
    <property type="entry name" value="His_kinase_dom"/>
</dbReference>
<dbReference type="PRINTS" id="PR00344">
    <property type="entry name" value="BCTRLSENSOR"/>
</dbReference>
<dbReference type="InterPro" id="IPR036890">
    <property type="entry name" value="HATPase_C_sf"/>
</dbReference>
<dbReference type="InterPro" id="IPR000014">
    <property type="entry name" value="PAS"/>
</dbReference>
<evidence type="ECO:0000256" key="2">
    <source>
        <dbReference type="ARBA" id="ARBA00012438"/>
    </source>
</evidence>
<dbReference type="PROSITE" id="PS50110">
    <property type="entry name" value="RESPONSE_REGULATORY"/>
    <property type="match status" value="1"/>
</dbReference>
<dbReference type="EC" id="2.7.13.3" evidence="2"/>
<dbReference type="PANTHER" id="PTHR43065">
    <property type="entry name" value="SENSOR HISTIDINE KINASE"/>
    <property type="match status" value="1"/>
</dbReference>
<dbReference type="Proteomes" id="UP000184603">
    <property type="component" value="Unassembled WGS sequence"/>
</dbReference>
<evidence type="ECO:0000313" key="11">
    <source>
        <dbReference type="Proteomes" id="UP000184603"/>
    </source>
</evidence>
<dbReference type="Gene3D" id="3.30.450.20">
    <property type="entry name" value="PAS domain"/>
    <property type="match status" value="1"/>
</dbReference>
<dbReference type="SUPFAM" id="SSF55785">
    <property type="entry name" value="PYP-like sensor domain (PAS domain)"/>
    <property type="match status" value="1"/>
</dbReference>
<dbReference type="Gene3D" id="3.40.50.2300">
    <property type="match status" value="1"/>
</dbReference>
<keyword evidence="3 4" id="KW-0597">Phosphoprotein</keyword>
<dbReference type="Pfam" id="PF02518">
    <property type="entry name" value="HATPase_c"/>
    <property type="match status" value="1"/>
</dbReference>
<evidence type="ECO:0000256" key="4">
    <source>
        <dbReference type="PROSITE-ProRule" id="PRU00169"/>
    </source>
</evidence>
<feature type="domain" description="PAS" evidence="8">
    <location>
        <begin position="131"/>
        <end position="169"/>
    </location>
</feature>
<feature type="region of interest" description="Disordered" evidence="5">
    <location>
        <begin position="80"/>
        <end position="104"/>
    </location>
</feature>
<dbReference type="PANTHER" id="PTHR43065:SF42">
    <property type="entry name" value="TWO-COMPONENT SENSOR PPRA"/>
    <property type="match status" value="1"/>
</dbReference>
<dbReference type="SUPFAM" id="SSF47384">
    <property type="entry name" value="Homodimeric domain of signal transducing histidine kinase"/>
    <property type="match status" value="1"/>
</dbReference>
<dbReference type="Gene3D" id="1.10.287.130">
    <property type="match status" value="1"/>
</dbReference>
<feature type="domain" description="Response regulatory" evidence="7">
    <location>
        <begin position="513"/>
        <end position="629"/>
    </location>
</feature>
<dbReference type="InterPro" id="IPR011006">
    <property type="entry name" value="CheY-like_superfamily"/>
</dbReference>
<dbReference type="AlphaFoldDB" id="A0A1M7Y5X9"/>
<dbReference type="SUPFAM" id="SSF55874">
    <property type="entry name" value="ATPase domain of HSP90 chaperone/DNA topoisomerase II/histidine kinase"/>
    <property type="match status" value="1"/>
</dbReference>
<reference evidence="10 11" key="1">
    <citation type="submission" date="2016-12" db="EMBL/GenBank/DDBJ databases">
        <authorList>
            <person name="Song W.-J."/>
            <person name="Kurnit D.M."/>
        </authorList>
    </citation>
    <scope>NUCLEOTIDE SEQUENCE [LARGE SCALE GENOMIC DNA]</scope>
    <source>
        <strain evidence="10 11">DSM 18488</strain>
    </source>
</reference>
<organism evidence="10 11">
    <name type="scientific">Desulfopila aestuarii DSM 18488</name>
    <dbReference type="NCBI Taxonomy" id="1121416"/>
    <lineage>
        <taxon>Bacteria</taxon>
        <taxon>Pseudomonadati</taxon>
        <taxon>Thermodesulfobacteriota</taxon>
        <taxon>Desulfobulbia</taxon>
        <taxon>Desulfobulbales</taxon>
        <taxon>Desulfocapsaceae</taxon>
        <taxon>Desulfopila</taxon>
    </lineage>
</organism>
<comment type="catalytic activity">
    <reaction evidence="1">
        <text>ATP + protein L-histidine = ADP + protein N-phospho-L-histidine.</text>
        <dbReference type="EC" id="2.7.13.3"/>
    </reaction>
</comment>
<dbReference type="SMART" id="SM00387">
    <property type="entry name" value="HATPase_c"/>
    <property type="match status" value="1"/>
</dbReference>